<dbReference type="EMBL" id="CNFU01000397">
    <property type="protein sequence ID" value="CKR75209.1"/>
    <property type="molecule type" value="Genomic_DNA"/>
</dbReference>
<dbReference type="EMBL" id="CNGE01000017">
    <property type="protein sequence ID" value="CKR61270.1"/>
    <property type="molecule type" value="Genomic_DNA"/>
</dbReference>
<reference evidence="5 6" key="1">
    <citation type="submission" date="2015-03" db="EMBL/GenBank/DDBJ databases">
        <authorList>
            <consortium name="Pathogen Informatics"/>
        </authorList>
    </citation>
    <scope>NUCLEOTIDE SEQUENCE [LARGE SCALE GENOMIC DNA]</scope>
    <source>
        <strain evidence="2 6">Bir 172</strain>
        <strain evidence="3 7">Bir 187</strain>
        <strain evidence="4 5">D00501624</strain>
    </source>
</reference>
<evidence type="ECO:0000313" key="3">
    <source>
        <dbReference type="EMBL" id="CKR75209.1"/>
    </source>
</evidence>
<evidence type="ECO:0000313" key="4">
    <source>
        <dbReference type="EMBL" id="CNU62126.1"/>
    </source>
</evidence>
<dbReference type="AlphaFoldDB" id="A0A655A079"/>
<evidence type="ECO:0000256" key="1">
    <source>
        <dbReference type="SAM" id="MobiDB-lite"/>
    </source>
</evidence>
<sequence length="248" mass="27889">MRCDVLLPQAQLFERLPGGNAQLAGDQVDVGNLLGHRVLHLNPRIHLDEDILPSLVQQELDGARAAVPDMAGEGDRIDAHLVTQLGVQVRRGRQLDDLLMATLHTAVTLIEMDHVAEVVRQNLHLDVAWIDHCLLEIDRRVPERRLGFPAGGFDRLRKRRDIADTTHTPAPATGNCLDEQRKRHAGRNRQQFVDRGRRRRGHQHGQAGFAGRRDGARLIPSQLKHFGAGTDEADARRRACRSQIRILR</sequence>
<protein>
    <submittedName>
        <fullName evidence="3">Uncharacterized protein</fullName>
    </submittedName>
</protein>
<feature type="region of interest" description="Disordered" evidence="1">
    <location>
        <begin position="165"/>
        <end position="216"/>
    </location>
</feature>
<name>A0A655A079_MYCTX</name>
<proteinExistence type="predicted"/>
<dbReference type="AntiFam" id="ANF00133">
    <property type="entry name" value="Shadow ORF (opposite mccA)"/>
</dbReference>
<gene>
    <name evidence="4" type="ORF">ERS007661_00946</name>
    <name evidence="2" type="ORF">ERS027646_00202</name>
    <name evidence="3" type="ORF">ERS027661_02036</name>
</gene>
<organism evidence="3 7">
    <name type="scientific">Mycobacterium tuberculosis</name>
    <dbReference type="NCBI Taxonomy" id="1773"/>
    <lineage>
        <taxon>Bacteria</taxon>
        <taxon>Bacillati</taxon>
        <taxon>Actinomycetota</taxon>
        <taxon>Actinomycetes</taxon>
        <taxon>Mycobacteriales</taxon>
        <taxon>Mycobacteriaceae</taxon>
        <taxon>Mycobacterium</taxon>
        <taxon>Mycobacterium tuberculosis complex</taxon>
    </lineage>
</organism>
<dbReference type="Proteomes" id="UP000048948">
    <property type="component" value="Unassembled WGS sequence"/>
</dbReference>
<evidence type="ECO:0000313" key="6">
    <source>
        <dbReference type="Proteomes" id="UP000048948"/>
    </source>
</evidence>
<accession>A0A655A079</accession>
<evidence type="ECO:0000313" key="5">
    <source>
        <dbReference type="Proteomes" id="UP000039217"/>
    </source>
</evidence>
<evidence type="ECO:0000313" key="7">
    <source>
        <dbReference type="Proteomes" id="UP000049023"/>
    </source>
</evidence>
<dbReference type="EMBL" id="CQQC01000221">
    <property type="protein sequence ID" value="CNU62126.1"/>
    <property type="molecule type" value="Genomic_DNA"/>
</dbReference>
<dbReference type="Proteomes" id="UP000039217">
    <property type="component" value="Unassembled WGS sequence"/>
</dbReference>
<evidence type="ECO:0000313" key="2">
    <source>
        <dbReference type="EMBL" id="CKR61270.1"/>
    </source>
</evidence>
<dbReference type="Proteomes" id="UP000049023">
    <property type="component" value="Unassembled WGS sequence"/>
</dbReference>